<comment type="similarity">
    <text evidence="2">Belongs to the binding-protein-dependent transport system permease family. FecCD subfamily.</text>
</comment>
<feature type="transmembrane region" description="Helical" evidence="8">
    <location>
        <begin position="63"/>
        <end position="80"/>
    </location>
</feature>
<evidence type="ECO:0000256" key="1">
    <source>
        <dbReference type="ARBA" id="ARBA00004651"/>
    </source>
</evidence>
<gene>
    <name evidence="9" type="ORF">AGA_2611</name>
</gene>
<keyword evidence="6 8" id="KW-1133">Transmembrane helix</keyword>
<dbReference type="STRING" id="431306.AGA_2611"/>
<dbReference type="InterPro" id="IPR000522">
    <property type="entry name" value="ABC_transptr_permease_BtuC"/>
</dbReference>
<evidence type="ECO:0000256" key="4">
    <source>
        <dbReference type="ARBA" id="ARBA00022475"/>
    </source>
</evidence>
<dbReference type="Gene3D" id="1.10.3470.10">
    <property type="entry name" value="ABC transporter involved in vitamin B12 uptake, BtuC"/>
    <property type="match status" value="1"/>
</dbReference>
<feature type="transmembrane region" description="Helical" evidence="8">
    <location>
        <begin position="92"/>
        <end position="115"/>
    </location>
</feature>
<dbReference type="InterPro" id="IPR037294">
    <property type="entry name" value="ABC_BtuC-like"/>
</dbReference>
<evidence type="ECO:0000256" key="2">
    <source>
        <dbReference type="ARBA" id="ARBA00007935"/>
    </source>
</evidence>
<dbReference type="GO" id="GO:0022857">
    <property type="term" value="F:transmembrane transporter activity"/>
    <property type="evidence" value="ECO:0007669"/>
    <property type="project" value="InterPro"/>
</dbReference>
<name>A0A0U5BLT9_9PROT</name>
<evidence type="ECO:0000256" key="6">
    <source>
        <dbReference type="ARBA" id="ARBA00022989"/>
    </source>
</evidence>
<dbReference type="Pfam" id="PF01032">
    <property type="entry name" value="FecCD"/>
    <property type="match status" value="1"/>
</dbReference>
<evidence type="ECO:0000256" key="8">
    <source>
        <dbReference type="SAM" id="Phobius"/>
    </source>
</evidence>
<comment type="subcellular location">
    <subcellularLocation>
        <location evidence="1">Cell membrane</location>
        <topology evidence="1">Multi-pass membrane protein</topology>
    </subcellularLocation>
</comment>
<organism evidence="9 10">
    <name type="scientific">Acetobacter ghanensis</name>
    <dbReference type="NCBI Taxonomy" id="431306"/>
    <lineage>
        <taxon>Bacteria</taxon>
        <taxon>Pseudomonadati</taxon>
        <taxon>Pseudomonadota</taxon>
        <taxon>Alphaproteobacteria</taxon>
        <taxon>Acetobacterales</taxon>
        <taxon>Acetobacteraceae</taxon>
        <taxon>Acetobacter</taxon>
    </lineage>
</organism>
<proteinExistence type="inferred from homology"/>
<dbReference type="SUPFAM" id="SSF81345">
    <property type="entry name" value="ABC transporter involved in vitamin B12 uptake, BtuC"/>
    <property type="match status" value="1"/>
</dbReference>
<evidence type="ECO:0000256" key="3">
    <source>
        <dbReference type="ARBA" id="ARBA00022448"/>
    </source>
</evidence>
<dbReference type="Proteomes" id="UP000068250">
    <property type="component" value="Chromosome I"/>
</dbReference>
<keyword evidence="5 8" id="KW-0812">Transmembrane</keyword>
<evidence type="ECO:0008006" key="11">
    <source>
        <dbReference type="Google" id="ProtNLM"/>
    </source>
</evidence>
<evidence type="ECO:0000313" key="10">
    <source>
        <dbReference type="Proteomes" id="UP000068250"/>
    </source>
</evidence>
<dbReference type="PANTHER" id="PTHR30472">
    <property type="entry name" value="FERRIC ENTEROBACTIN TRANSPORT SYSTEM PERMEASE PROTEIN"/>
    <property type="match status" value="1"/>
</dbReference>
<feature type="transmembrane region" description="Helical" evidence="8">
    <location>
        <begin position="121"/>
        <end position="144"/>
    </location>
</feature>
<dbReference type="AlphaFoldDB" id="A0A0U5BLT9"/>
<sequence length="145" mass="14360">MTGERRRAVLFLCALLPLLALVTAVSLNVGATGVHLMALWHSGAQVDGFADRVVLTQIRGPRVVMAGLTGAALAVAGAVMQGLFRNPLADPGLIGVSSGAALATACIIVLGGAWVDVGAGAAQAALMSTAWAVPVAGMLGSFAAA</sequence>
<dbReference type="PATRIC" id="fig|431306.5.peg.2696"/>
<dbReference type="GO" id="GO:0033214">
    <property type="term" value="P:siderophore-iron import into cell"/>
    <property type="evidence" value="ECO:0007669"/>
    <property type="project" value="TreeGrafter"/>
</dbReference>
<keyword evidence="3" id="KW-0813">Transport</keyword>
<reference evidence="10" key="1">
    <citation type="submission" date="2014-09" db="EMBL/GenBank/DDBJ databases">
        <authorList>
            <person name="Illeghems K.G."/>
        </authorList>
    </citation>
    <scope>NUCLEOTIDE SEQUENCE [LARGE SCALE GENOMIC DNA]</scope>
    <source>
        <strain evidence="10">LMG 23848T</strain>
    </source>
</reference>
<keyword evidence="7 8" id="KW-0472">Membrane</keyword>
<evidence type="ECO:0000256" key="7">
    <source>
        <dbReference type="ARBA" id="ARBA00023136"/>
    </source>
</evidence>
<dbReference type="PANTHER" id="PTHR30472:SF25">
    <property type="entry name" value="ABC TRANSPORTER PERMEASE PROTEIN MJ0876-RELATED"/>
    <property type="match status" value="1"/>
</dbReference>
<accession>A0A0U5BLT9</accession>
<dbReference type="GO" id="GO:0005886">
    <property type="term" value="C:plasma membrane"/>
    <property type="evidence" value="ECO:0007669"/>
    <property type="project" value="UniProtKB-SubCell"/>
</dbReference>
<evidence type="ECO:0000256" key="5">
    <source>
        <dbReference type="ARBA" id="ARBA00022692"/>
    </source>
</evidence>
<dbReference type="EMBL" id="LN609302">
    <property type="protein sequence ID" value="CEF57294.1"/>
    <property type="molecule type" value="Genomic_DNA"/>
</dbReference>
<protein>
    <recommendedName>
        <fullName evidence="11">Iron complex transport system permease protein</fullName>
    </recommendedName>
</protein>
<evidence type="ECO:0000313" key="9">
    <source>
        <dbReference type="EMBL" id="CEF57294.1"/>
    </source>
</evidence>
<keyword evidence="4" id="KW-1003">Cell membrane</keyword>